<evidence type="ECO:0000256" key="7">
    <source>
        <dbReference type="ARBA" id="ARBA00022777"/>
    </source>
</evidence>
<protein>
    <recommendedName>
        <fullName evidence="9">Ascorbate-specific PTS system EIIA component</fullName>
    </recommendedName>
    <alternativeName>
        <fullName evidence="10">Ascorbate-specific phosphotransferase enzyme IIA component</fullName>
    </alternativeName>
</protein>
<keyword evidence="3" id="KW-0963">Cytoplasm</keyword>
<dbReference type="OrthoDB" id="369398at2"/>
<dbReference type="InterPro" id="IPR002178">
    <property type="entry name" value="PTS_EIIA_type-2_dom"/>
</dbReference>
<dbReference type="CDD" id="cd00211">
    <property type="entry name" value="PTS_IIA_fru"/>
    <property type="match status" value="1"/>
</dbReference>
<reference evidence="13" key="1">
    <citation type="submission" date="2008-08" db="EMBL/GenBank/DDBJ databases">
        <title>The complete genome sequence of Coprothermobacter proteolyticus strain ATCC 5245 / DSM 5265 / BT.</title>
        <authorList>
            <person name="Dodson R.J."/>
            <person name="Durkin A.S."/>
            <person name="Wu M."/>
            <person name="Eisen J."/>
            <person name="Sutton G."/>
        </authorList>
    </citation>
    <scope>NUCLEOTIDE SEQUENCE [LARGE SCALE GENOMIC DNA]</scope>
    <source>
        <strain evidence="13">ATCC 35245 / DSM 5265 / OCM 4 / BT</strain>
    </source>
</reference>
<keyword evidence="7" id="KW-0418">Kinase</keyword>
<sequence>MLENILTEKAIRLKAQAKDWQEAVRMGGELLVNAGFAKPSYIEAMVETVKQLGPYSVIAPGIAMPHARPEAGVIKPGLSLVTLATPVEFGNKENDPVDIVVSFCATDNTSHIQMLAELAQLLGSDEAVTTIRNAKEVSEVTQLIKVFQFS</sequence>
<dbReference type="AlphaFoldDB" id="B5Y6K2"/>
<evidence type="ECO:0000256" key="1">
    <source>
        <dbReference type="ARBA" id="ARBA00004496"/>
    </source>
</evidence>
<dbReference type="EMBL" id="CP001145">
    <property type="protein sequence ID" value="ACI17353.1"/>
    <property type="molecule type" value="Genomic_DNA"/>
</dbReference>
<dbReference type="PROSITE" id="PS00372">
    <property type="entry name" value="PTS_EIIA_TYPE_2_HIS"/>
    <property type="match status" value="1"/>
</dbReference>
<evidence type="ECO:0000256" key="8">
    <source>
        <dbReference type="ARBA" id="ARBA00037387"/>
    </source>
</evidence>
<dbReference type="PANTHER" id="PTHR36203:SF1">
    <property type="entry name" value="ASCORBATE-SPECIFIC PTS SYSTEM EIIA COMPONENT"/>
    <property type="match status" value="1"/>
</dbReference>
<gene>
    <name evidence="12" type="primary">ptsN</name>
    <name evidence="12" type="ordered locus">COPRO5265_0027</name>
</gene>
<organism evidence="12 13">
    <name type="scientific">Coprothermobacter proteolyticus (strain ATCC 35245 / DSM 5265 / OCM 4 / BT)</name>
    <dbReference type="NCBI Taxonomy" id="309798"/>
    <lineage>
        <taxon>Bacteria</taxon>
        <taxon>Pseudomonadati</taxon>
        <taxon>Coprothermobacterota</taxon>
        <taxon>Coprothermobacteria</taxon>
        <taxon>Coprothermobacterales</taxon>
        <taxon>Coprothermobacteraceae</taxon>
        <taxon>Coprothermobacter</taxon>
    </lineage>
</organism>
<comment type="subcellular location">
    <subcellularLocation>
        <location evidence="1">Cytoplasm</location>
    </subcellularLocation>
</comment>
<evidence type="ECO:0000313" key="13">
    <source>
        <dbReference type="Proteomes" id="UP000001732"/>
    </source>
</evidence>
<dbReference type="Gene3D" id="3.40.930.10">
    <property type="entry name" value="Mannitol-specific EII, Chain A"/>
    <property type="match status" value="1"/>
</dbReference>
<keyword evidence="5" id="KW-0808">Transferase</keyword>
<evidence type="ECO:0000256" key="3">
    <source>
        <dbReference type="ARBA" id="ARBA00022490"/>
    </source>
</evidence>
<reference evidence="12 13" key="2">
    <citation type="journal article" date="2014" name="Genome Announc.">
        <title>Complete Genome Sequence of Coprothermobacter proteolyticus DSM 5265.</title>
        <authorList>
            <person name="Alexiev A."/>
            <person name="Coil D.A."/>
            <person name="Badger J.H."/>
            <person name="Enticknap J."/>
            <person name="Ward N."/>
            <person name="Robb F.T."/>
            <person name="Eisen J.A."/>
        </authorList>
    </citation>
    <scope>NUCLEOTIDE SEQUENCE [LARGE SCALE GENOMIC DNA]</scope>
    <source>
        <strain evidence="13">ATCC 35245 / DSM 5265 / OCM 4 / BT</strain>
    </source>
</reference>
<keyword evidence="13" id="KW-1185">Reference proteome</keyword>
<evidence type="ECO:0000256" key="4">
    <source>
        <dbReference type="ARBA" id="ARBA00022553"/>
    </source>
</evidence>
<dbReference type="SUPFAM" id="SSF55804">
    <property type="entry name" value="Phoshotransferase/anion transport protein"/>
    <property type="match status" value="1"/>
</dbReference>
<evidence type="ECO:0000256" key="6">
    <source>
        <dbReference type="ARBA" id="ARBA00022683"/>
    </source>
</evidence>
<dbReference type="Proteomes" id="UP000001732">
    <property type="component" value="Chromosome"/>
</dbReference>
<evidence type="ECO:0000256" key="9">
    <source>
        <dbReference type="ARBA" id="ARBA00041175"/>
    </source>
</evidence>
<dbReference type="KEGG" id="cpo:COPRO5265_0027"/>
<dbReference type="Pfam" id="PF00359">
    <property type="entry name" value="PTS_EIIA_2"/>
    <property type="match status" value="1"/>
</dbReference>
<name>B5Y6K2_COPPD</name>
<keyword evidence="6" id="KW-0598">Phosphotransferase system</keyword>
<feature type="domain" description="PTS EIIA type-2" evidence="11">
    <location>
        <begin position="4"/>
        <end position="147"/>
    </location>
</feature>
<proteinExistence type="predicted"/>
<evidence type="ECO:0000256" key="10">
    <source>
        <dbReference type="ARBA" id="ARBA00042072"/>
    </source>
</evidence>
<keyword evidence="2" id="KW-0813">Transport</keyword>
<dbReference type="InterPro" id="IPR016152">
    <property type="entry name" value="PTrfase/Anion_transptr"/>
</dbReference>
<evidence type="ECO:0000259" key="11">
    <source>
        <dbReference type="PROSITE" id="PS51094"/>
    </source>
</evidence>
<evidence type="ECO:0000256" key="2">
    <source>
        <dbReference type="ARBA" id="ARBA00022448"/>
    </source>
</evidence>
<keyword evidence="4" id="KW-0597">Phosphoprotein</keyword>
<dbReference type="RefSeq" id="WP_012544005.1">
    <property type="nucleotide sequence ID" value="NC_011295.1"/>
</dbReference>
<evidence type="ECO:0000256" key="5">
    <source>
        <dbReference type="ARBA" id="ARBA00022679"/>
    </source>
</evidence>
<dbReference type="GO" id="GO:0009401">
    <property type="term" value="P:phosphoenolpyruvate-dependent sugar phosphotransferase system"/>
    <property type="evidence" value="ECO:0007669"/>
    <property type="project" value="UniProtKB-KW"/>
</dbReference>
<dbReference type="PANTHER" id="PTHR36203">
    <property type="entry name" value="ASCORBATE-SPECIFIC PTS SYSTEM EIIA COMPONENT"/>
    <property type="match status" value="1"/>
</dbReference>
<comment type="function">
    <text evidence="8">The phosphoenolpyruvate-dependent sugar phosphotransferase system (sugar PTS), a major carbohydrate active transport system, catalyzes the phosphorylation of incoming sugar substrates concomitantly with their translocation across the cell membrane. The enzyme II UlaABC PTS system is involved in ascorbate transport.</text>
</comment>
<dbReference type="STRING" id="309798.COPRO5265_0027"/>
<dbReference type="PROSITE" id="PS51094">
    <property type="entry name" value="PTS_EIIA_TYPE_2"/>
    <property type="match status" value="1"/>
</dbReference>
<dbReference type="GO" id="GO:0016301">
    <property type="term" value="F:kinase activity"/>
    <property type="evidence" value="ECO:0007669"/>
    <property type="project" value="UniProtKB-KW"/>
</dbReference>
<dbReference type="eggNOG" id="COG1762">
    <property type="taxonomic scope" value="Bacteria"/>
</dbReference>
<accession>B5Y6K2</accession>
<dbReference type="HOGENOM" id="CLU_072531_2_0_9"/>
<dbReference type="GO" id="GO:0005737">
    <property type="term" value="C:cytoplasm"/>
    <property type="evidence" value="ECO:0007669"/>
    <property type="project" value="UniProtKB-SubCell"/>
</dbReference>
<evidence type="ECO:0000313" key="12">
    <source>
        <dbReference type="EMBL" id="ACI17353.1"/>
    </source>
</evidence>
<dbReference type="InterPro" id="IPR051351">
    <property type="entry name" value="Ascorbate-PTS_EIIA_comp"/>
</dbReference>